<keyword evidence="2" id="KW-1185">Reference proteome</keyword>
<dbReference type="EMBL" id="BMAV01000369">
    <property type="protein sequence ID" value="GFY37582.1"/>
    <property type="molecule type" value="Genomic_DNA"/>
</dbReference>
<evidence type="ECO:0000313" key="2">
    <source>
        <dbReference type="Proteomes" id="UP000886998"/>
    </source>
</evidence>
<reference evidence="1" key="1">
    <citation type="submission" date="2020-08" db="EMBL/GenBank/DDBJ databases">
        <title>Multicomponent nature underlies the extraordinary mechanical properties of spider dragline silk.</title>
        <authorList>
            <person name="Kono N."/>
            <person name="Nakamura H."/>
            <person name="Mori M."/>
            <person name="Yoshida Y."/>
            <person name="Ohtoshi R."/>
            <person name="Malay A.D."/>
            <person name="Moran D.A.P."/>
            <person name="Tomita M."/>
            <person name="Numata K."/>
            <person name="Arakawa K."/>
        </authorList>
    </citation>
    <scope>NUCLEOTIDE SEQUENCE</scope>
</reference>
<organism evidence="1 2">
    <name type="scientific">Trichonephila inaurata madagascariensis</name>
    <dbReference type="NCBI Taxonomy" id="2747483"/>
    <lineage>
        <taxon>Eukaryota</taxon>
        <taxon>Metazoa</taxon>
        <taxon>Ecdysozoa</taxon>
        <taxon>Arthropoda</taxon>
        <taxon>Chelicerata</taxon>
        <taxon>Arachnida</taxon>
        <taxon>Araneae</taxon>
        <taxon>Araneomorphae</taxon>
        <taxon>Entelegynae</taxon>
        <taxon>Araneoidea</taxon>
        <taxon>Nephilidae</taxon>
        <taxon>Trichonephila</taxon>
        <taxon>Trichonephila inaurata</taxon>
    </lineage>
</organism>
<dbReference type="AlphaFoldDB" id="A0A8X6WLV7"/>
<name>A0A8X6WLV7_9ARAC</name>
<proteinExistence type="predicted"/>
<accession>A0A8X6WLV7</accession>
<gene>
    <name evidence="1" type="ORF">TNIN_123751</name>
</gene>
<sequence>MQNLKRSRSSQQQYQAWNCPSKSMQVLVDGCSSPNDVFLPPTNDSYYASVFLSPFFVFVTVSGGSPGEKHPFRKLAISEPNGTTCSVDRSNYRLRKGDEGFGFPHYLFRNGFVVTCVSMSLQYARLKI</sequence>
<comment type="caution">
    <text evidence="1">The sequence shown here is derived from an EMBL/GenBank/DDBJ whole genome shotgun (WGS) entry which is preliminary data.</text>
</comment>
<evidence type="ECO:0000313" key="1">
    <source>
        <dbReference type="EMBL" id="GFY37582.1"/>
    </source>
</evidence>
<dbReference type="Proteomes" id="UP000886998">
    <property type="component" value="Unassembled WGS sequence"/>
</dbReference>
<protein>
    <submittedName>
        <fullName evidence="1">Uncharacterized protein</fullName>
    </submittedName>
</protein>